<name>A0AAD8K6A4_TARER</name>
<dbReference type="Gene3D" id="3.30.200.20">
    <property type="entry name" value="Phosphorylase Kinase, domain 1"/>
    <property type="match status" value="1"/>
</dbReference>
<dbReference type="InterPro" id="IPR011009">
    <property type="entry name" value="Kinase-like_dom_sf"/>
</dbReference>
<dbReference type="PROSITE" id="PS50011">
    <property type="entry name" value="PROTEIN_KINASE_DOM"/>
    <property type="match status" value="1"/>
</dbReference>
<dbReference type="SUPFAM" id="SSF56112">
    <property type="entry name" value="Protein kinase-like (PK-like)"/>
    <property type="match status" value="1"/>
</dbReference>
<feature type="domain" description="Protein kinase" evidence="3">
    <location>
        <begin position="40"/>
        <end position="379"/>
    </location>
</feature>
<dbReference type="Pfam" id="PF07714">
    <property type="entry name" value="PK_Tyr_Ser-Thr"/>
    <property type="match status" value="1"/>
</dbReference>
<dbReference type="AlphaFoldDB" id="A0AAD8K6A4"/>
<keyword evidence="5" id="KW-1185">Reference proteome</keyword>
<reference evidence="4" key="1">
    <citation type="journal article" date="2023" name="bioRxiv">
        <title>Improved chromosome-level genome assembly for marigold (Tagetes erecta).</title>
        <authorList>
            <person name="Jiang F."/>
            <person name="Yuan L."/>
            <person name="Wang S."/>
            <person name="Wang H."/>
            <person name="Xu D."/>
            <person name="Wang A."/>
            <person name="Fan W."/>
        </authorList>
    </citation>
    <scope>NUCLEOTIDE SEQUENCE</scope>
    <source>
        <strain evidence="4">WSJ</strain>
        <tissue evidence="4">Leaf</tissue>
    </source>
</reference>
<organism evidence="4 5">
    <name type="scientific">Tagetes erecta</name>
    <name type="common">African marigold</name>
    <dbReference type="NCBI Taxonomy" id="13708"/>
    <lineage>
        <taxon>Eukaryota</taxon>
        <taxon>Viridiplantae</taxon>
        <taxon>Streptophyta</taxon>
        <taxon>Embryophyta</taxon>
        <taxon>Tracheophyta</taxon>
        <taxon>Spermatophyta</taxon>
        <taxon>Magnoliopsida</taxon>
        <taxon>eudicotyledons</taxon>
        <taxon>Gunneridae</taxon>
        <taxon>Pentapetalae</taxon>
        <taxon>asterids</taxon>
        <taxon>campanulids</taxon>
        <taxon>Asterales</taxon>
        <taxon>Asteraceae</taxon>
        <taxon>Asteroideae</taxon>
        <taxon>Heliantheae alliance</taxon>
        <taxon>Tageteae</taxon>
        <taxon>Tagetes</taxon>
    </lineage>
</organism>
<dbReference type="GO" id="GO:0005886">
    <property type="term" value="C:plasma membrane"/>
    <property type="evidence" value="ECO:0007669"/>
    <property type="project" value="UniProtKB-SubCell"/>
</dbReference>
<evidence type="ECO:0000256" key="1">
    <source>
        <dbReference type="ARBA" id="ARBA00004236"/>
    </source>
</evidence>
<dbReference type="GO" id="GO:0004672">
    <property type="term" value="F:protein kinase activity"/>
    <property type="evidence" value="ECO:0007669"/>
    <property type="project" value="InterPro"/>
</dbReference>
<accession>A0AAD8K6A4</accession>
<dbReference type="EMBL" id="JAUHHV010000007">
    <property type="protein sequence ID" value="KAK1417007.1"/>
    <property type="molecule type" value="Genomic_DNA"/>
</dbReference>
<dbReference type="InterPro" id="IPR001245">
    <property type="entry name" value="Ser-Thr/Tyr_kinase_cat_dom"/>
</dbReference>
<dbReference type="GO" id="GO:0005524">
    <property type="term" value="F:ATP binding"/>
    <property type="evidence" value="ECO:0007669"/>
    <property type="project" value="InterPro"/>
</dbReference>
<gene>
    <name evidence="4" type="ORF">QVD17_26129</name>
</gene>
<dbReference type="PANTHER" id="PTHR45621">
    <property type="entry name" value="OS01G0588500 PROTEIN-RELATED"/>
    <property type="match status" value="1"/>
</dbReference>
<keyword evidence="2" id="KW-1003">Cell membrane</keyword>
<keyword evidence="2" id="KW-0472">Membrane</keyword>
<evidence type="ECO:0000256" key="2">
    <source>
        <dbReference type="ARBA" id="ARBA00022475"/>
    </source>
</evidence>
<dbReference type="InterPro" id="IPR000719">
    <property type="entry name" value="Prot_kinase_dom"/>
</dbReference>
<dbReference type="Gene3D" id="1.10.510.10">
    <property type="entry name" value="Transferase(Phosphotransferase) domain 1"/>
    <property type="match status" value="1"/>
</dbReference>
<protein>
    <recommendedName>
        <fullName evidence="3">Protein kinase domain-containing protein</fullName>
    </recommendedName>
</protein>
<evidence type="ECO:0000313" key="5">
    <source>
        <dbReference type="Proteomes" id="UP001229421"/>
    </source>
</evidence>
<proteinExistence type="predicted"/>
<evidence type="ECO:0000259" key="3">
    <source>
        <dbReference type="PROSITE" id="PS50011"/>
    </source>
</evidence>
<comment type="caution">
    <text evidence="4">The sequence shown here is derived from an EMBL/GenBank/DDBJ whole genome shotgun (WGS) entry which is preliminary data.</text>
</comment>
<dbReference type="Proteomes" id="UP001229421">
    <property type="component" value="Unassembled WGS sequence"/>
</dbReference>
<sequence length="379" mass="43294">MYIKFNPIVVMMNTATGEGANTSSCHLFSLEEIKSATTNFDDKQVIEHGGFVKVYKGEISGEKEKSNRSGESSGTMGFSWKINHMSGTSSPNCYGNNLNQHEELVITELRVFTYDEVKLATREFENRLSLYDSSNGMVYKGWMDKTASSSCKDDTGLPIVVKKLDYKLFNLETLKKFRHPNIVKLIGYSLKGEYPGGHFLVYEFMPKGSFEDLLNSGAAARLPLVTKVKILAGIARGIVFLQKPQFNRKIWPKIGESKLDRCMILFDEDYTPKLWGYVYDYYNPPSLGVLSIVLRCNLSGYKVILVEVLTGTRMYSSKRVEKINRMFSHYGKQSLDRIAELCFEMCNEMDLESNMLTMLKEQDELIQERLESWLKDPKN</sequence>
<comment type="subcellular location">
    <subcellularLocation>
        <location evidence="1">Cell membrane</location>
    </subcellularLocation>
</comment>
<evidence type="ECO:0000313" key="4">
    <source>
        <dbReference type="EMBL" id="KAK1417007.1"/>
    </source>
</evidence>
<dbReference type="InterPro" id="IPR050823">
    <property type="entry name" value="Plant_Ser_Thr_Prot_Kinase"/>
</dbReference>